<gene>
    <name evidence="1" type="ORF">L0N08_04800</name>
</gene>
<dbReference type="GeneID" id="97206892"/>
<evidence type="ECO:0000313" key="2">
    <source>
        <dbReference type="Proteomes" id="UP001299608"/>
    </source>
</evidence>
<name>A0AAW5BRW0_9FIRM</name>
<dbReference type="RefSeq" id="WP_173906057.1">
    <property type="nucleotide sequence ID" value="NZ_BAABZL010000001.1"/>
</dbReference>
<dbReference type="EMBL" id="JAKNGE010000005">
    <property type="protein sequence ID" value="MCG4744722.1"/>
    <property type="molecule type" value="Genomic_DNA"/>
</dbReference>
<comment type="caution">
    <text evidence="1">The sequence shown here is derived from an EMBL/GenBank/DDBJ whole genome shotgun (WGS) entry which is preliminary data.</text>
</comment>
<evidence type="ECO:0000313" key="1">
    <source>
        <dbReference type="EMBL" id="MCG4744722.1"/>
    </source>
</evidence>
<protein>
    <submittedName>
        <fullName evidence="1">Uncharacterized protein</fullName>
    </submittedName>
</protein>
<accession>A0AAW5BRW0</accession>
<dbReference type="AlphaFoldDB" id="A0AAW5BRW0"/>
<dbReference type="Proteomes" id="UP001299608">
    <property type="component" value="Unassembled WGS sequence"/>
</dbReference>
<organism evidence="1 2">
    <name type="scientific">Enterocloster aldenensis</name>
    <dbReference type="NCBI Taxonomy" id="358742"/>
    <lineage>
        <taxon>Bacteria</taxon>
        <taxon>Bacillati</taxon>
        <taxon>Bacillota</taxon>
        <taxon>Clostridia</taxon>
        <taxon>Lachnospirales</taxon>
        <taxon>Lachnospiraceae</taxon>
        <taxon>Enterocloster</taxon>
    </lineage>
</organism>
<reference evidence="1" key="1">
    <citation type="submission" date="2022-01" db="EMBL/GenBank/DDBJ databases">
        <title>Collection of gut derived symbiotic bacterial strains cultured from healthy donors.</title>
        <authorList>
            <person name="Lin H."/>
            <person name="Kohout C."/>
            <person name="Waligurski E."/>
            <person name="Pamer E.G."/>
        </authorList>
    </citation>
    <scope>NUCLEOTIDE SEQUENCE</scope>
    <source>
        <strain evidence="1">DFI.6.55</strain>
    </source>
</reference>
<sequence>MVRIKDADADHVFNDLDMKLRQGGRLTRSDLFPLLLAPLMSGNMDVCGRICRGMDILCMAQVDADKDDIRRMEAVLYAWAVKFLNKTDLAKLKERMGMTLLGQMLMEDGIRKGLEKGLEKGEMIKLISLVMKKARKGLSPDETAEVLEEDIRVITRIYDAVEECPNQDEYTIYERLSQQP</sequence>
<proteinExistence type="predicted"/>